<protein>
    <recommendedName>
        <fullName evidence="12">C2H2-type domain-containing protein</fullName>
    </recommendedName>
</protein>
<evidence type="ECO:0000313" key="10">
    <source>
        <dbReference type="EMBL" id="TGZ80625.1"/>
    </source>
</evidence>
<dbReference type="PANTHER" id="PTHR23215:SF0">
    <property type="entry name" value="BUB3-INTERACTING AND GLEBS MOTIF-CONTAINING PROTEIN ZNF207"/>
    <property type="match status" value="1"/>
</dbReference>
<dbReference type="EMBL" id="ML220123">
    <property type="protein sequence ID" value="TGZ80625.1"/>
    <property type="molecule type" value="Genomic_DNA"/>
</dbReference>
<dbReference type="Proteomes" id="UP000298138">
    <property type="component" value="Unassembled WGS sequence"/>
</dbReference>
<dbReference type="STRING" id="341454.A0A4V3SIL8"/>
<dbReference type="PROSITE" id="PS00028">
    <property type="entry name" value="ZINC_FINGER_C2H2_1"/>
    <property type="match status" value="1"/>
</dbReference>
<keyword evidence="2" id="KW-0479">Metal-binding</keyword>
<dbReference type="InterPro" id="IPR003656">
    <property type="entry name" value="Znf_BED"/>
</dbReference>
<evidence type="ECO:0000256" key="6">
    <source>
        <dbReference type="PROSITE-ProRule" id="PRU00042"/>
    </source>
</evidence>
<evidence type="ECO:0000313" key="11">
    <source>
        <dbReference type="Proteomes" id="UP000298138"/>
    </source>
</evidence>
<feature type="compositionally biased region" description="Basic and acidic residues" evidence="7">
    <location>
        <begin position="147"/>
        <end position="169"/>
    </location>
</feature>
<dbReference type="InterPro" id="IPR013087">
    <property type="entry name" value="Znf_C2H2_type"/>
</dbReference>
<dbReference type="InterPro" id="IPR036236">
    <property type="entry name" value="Znf_C2H2_sf"/>
</dbReference>
<sequence length="523" mass="54799">MKTFVTTPYRNPSLTTPAMTKKKKRQAPEIEELLARPWCYYCERDFDDLKILIHHQKAKHFKCDRCSRRLNTAGGLRVHMEQVHKETLEQVENALPGRESVDLEIFGTEGIPESEVAAHNQRIIAEHARKEADKRAASGQSNGPKRPKIDIAKELDPEEIKRKLQEHKRAMQSGSATPVTAGVSPAPDAQASPQVPPVGSTYNANSPPAGYPQSPYGAPPGQNYPPATYPPPATSPYPTTPYGQPHFQHPPPTGPAAQFGRGAPPQSGYGYQPPQQQAGFGAPPFPSPPGYAPHSGASLPQPHQIPGLPPKPNVPGLPARPAFSAPTAPGGFTSPPSAPGFSPVGPPPSASTAPAWNPPTGPSQGFGAASSSPSPGAFGASPPPPGAASYSNPAAPVRQQPGHGFQPPFPSAPLQPPPGYSPHPSVSPIPTAHSVRGTPSVAPRADVIPTAPMPVPAETLASSSAPPAKEAEAGAKKEAPAKPKREARLVYGDNTTTTSPEEKRAALPKYAAFKGLENIVAAA</sequence>
<keyword evidence="11" id="KW-1185">Reference proteome</keyword>
<evidence type="ECO:0000256" key="5">
    <source>
        <dbReference type="ARBA" id="ARBA00023242"/>
    </source>
</evidence>
<dbReference type="FunFam" id="3.30.160.60:FF:000354">
    <property type="entry name" value="C2H2 finger domain-containing protein"/>
    <property type="match status" value="1"/>
</dbReference>
<feature type="domain" description="BED-type" evidence="9">
    <location>
        <begin position="32"/>
        <end position="91"/>
    </location>
</feature>
<dbReference type="SMART" id="SM00355">
    <property type="entry name" value="ZnF_C2H2"/>
    <property type="match status" value="2"/>
</dbReference>
<dbReference type="AlphaFoldDB" id="A0A4V3SIL8"/>
<feature type="compositionally biased region" description="Low complexity" evidence="7">
    <location>
        <begin position="262"/>
        <end position="282"/>
    </location>
</feature>
<evidence type="ECO:0000259" key="9">
    <source>
        <dbReference type="PROSITE" id="PS50808"/>
    </source>
</evidence>
<evidence type="ECO:0000256" key="1">
    <source>
        <dbReference type="ARBA" id="ARBA00004123"/>
    </source>
</evidence>
<proteinExistence type="predicted"/>
<gene>
    <name evidence="10" type="ORF">EX30DRAFT_378434</name>
</gene>
<dbReference type="PROSITE" id="PS50808">
    <property type="entry name" value="ZF_BED"/>
    <property type="match status" value="1"/>
</dbReference>
<name>A0A4V3SIL8_9PEZI</name>
<evidence type="ECO:0000256" key="3">
    <source>
        <dbReference type="ARBA" id="ARBA00022771"/>
    </source>
</evidence>
<dbReference type="GO" id="GO:0005634">
    <property type="term" value="C:nucleus"/>
    <property type="evidence" value="ECO:0007669"/>
    <property type="project" value="UniProtKB-SubCell"/>
</dbReference>
<dbReference type="SUPFAM" id="SSF57667">
    <property type="entry name" value="beta-beta-alpha zinc fingers"/>
    <property type="match status" value="1"/>
</dbReference>
<organism evidence="10 11">
    <name type="scientific">Ascodesmis nigricans</name>
    <dbReference type="NCBI Taxonomy" id="341454"/>
    <lineage>
        <taxon>Eukaryota</taxon>
        <taxon>Fungi</taxon>
        <taxon>Dikarya</taxon>
        <taxon>Ascomycota</taxon>
        <taxon>Pezizomycotina</taxon>
        <taxon>Pezizomycetes</taxon>
        <taxon>Pezizales</taxon>
        <taxon>Ascodesmidaceae</taxon>
        <taxon>Ascodesmis</taxon>
    </lineage>
</organism>
<dbReference type="PANTHER" id="PTHR23215">
    <property type="entry name" value="ZINC FINGER PROTEIN 207"/>
    <property type="match status" value="1"/>
</dbReference>
<evidence type="ECO:0000256" key="7">
    <source>
        <dbReference type="SAM" id="MobiDB-lite"/>
    </source>
</evidence>
<evidence type="ECO:0000259" key="8">
    <source>
        <dbReference type="PROSITE" id="PS50157"/>
    </source>
</evidence>
<feature type="region of interest" description="Disordered" evidence="7">
    <location>
        <begin position="129"/>
        <end position="503"/>
    </location>
</feature>
<dbReference type="Gene3D" id="3.30.160.60">
    <property type="entry name" value="Classic Zinc Finger"/>
    <property type="match status" value="1"/>
</dbReference>
<accession>A0A4V3SIL8</accession>
<evidence type="ECO:0000256" key="2">
    <source>
        <dbReference type="ARBA" id="ARBA00022723"/>
    </source>
</evidence>
<dbReference type="PROSITE" id="PS50157">
    <property type="entry name" value="ZINC_FINGER_C2H2_2"/>
    <property type="match status" value="1"/>
</dbReference>
<feature type="compositionally biased region" description="Pro residues" evidence="7">
    <location>
        <begin position="407"/>
        <end position="427"/>
    </location>
</feature>
<keyword evidence="4" id="KW-0862">Zinc</keyword>
<keyword evidence="5" id="KW-0539">Nucleus</keyword>
<dbReference type="CDD" id="cd20908">
    <property type="entry name" value="SUF4-like"/>
    <property type="match status" value="1"/>
</dbReference>
<dbReference type="PRINTS" id="PR01217">
    <property type="entry name" value="PRICHEXTENSN"/>
</dbReference>
<evidence type="ECO:0000256" key="4">
    <source>
        <dbReference type="ARBA" id="ARBA00022833"/>
    </source>
</evidence>
<dbReference type="GO" id="GO:0008270">
    <property type="term" value="F:zinc ion binding"/>
    <property type="evidence" value="ECO:0007669"/>
    <property type="project" value="UniProtKB-KW"/>
</dbReference>
<feature type="compositionally biased region" description="Low complexity" evidence="7">
    <location>
        <begin position="362"/>
        <end position="380"/>
    </location>
</feature>
<comment type="subcellular location">
    <subcellularLocation>
        <location evidence="1">Nucleus</location>
    </subcellularLocation>
</comment>
<feature type="domain" description="C2H2-type" evidence="8">
    <location>
        <begin position="61"/>
        <end position="89"/>
    </location>
</feature>
<dbReference type="GO" id="GO:0003677">
    <property type="term" value="F:DNA binding"/>
    <property type="evidence" value="ECO:0007669"/>
    <property type="project" value="InterPro"/>
</dbReference>
<feature type="compositionally biased region" description="Low complexity" evidence="7">
    <location>
        <begin position="387"/>
        <end position="406"/>
    </location>
</feature>
<evidence type="ECO:0008006" key="12">
    <source>
        <dbReference type="Google" id="ProtNLM"/>
    </source>
</evidence>
<feature type="compositionally biased region" description="Pro residues" evidence="7">
    <location>
        <begin position="227"/>
        <end position="239"/>
    </location>
</feature>
<reference evidence="10 11" key="1">
    <citation type="submission" date="2019-04" db="EMBL/GenBank/DDBJ databases">
        <title>Comparative genomics and transcriptomics to analyze fruiting body development in filamentous ascomycetes.</title>
        <authorList>
            <consortium name="DOE Joint Genome Institute"/>
            <person name="Lutkenhaus R."/>
            <person name="Traeger S."/>
            <person name="Breuer J."/>
            <person name="Kuo A."/>
            <person name="Lipzen A."/>
            <person name="Pangilinan J."/>
            <person name="Dilworth D."/>
            <person name="Sandor L."/>
            <person name="Poggeler S."/>
            <person name="Barry K."/>
            <person name="Grigoriev I.V."/>
            <person name="Nowrousian M."/>
        </authorList>
    </citation>
    <scope>NUCLEOTIDE SEQUENCE [LARGE SCALE GENOMIC DNA]</scope>
    <source>
        <strain evidence="10 11">CBS 389.68</strain>
    </source>
</reference>
<keyword evidence="3 6" id="KW-0863">Zinc-finger</keyword>
<dbReference type="InParanoid" id="A0A4V3SIL8"/>
<dbReference type="OrthoDB" id="1306014at2759"/>
<feature type="compositionally biased region" description="Basic and acidic residues" evidence="7">
    <location>
        <begin position="469"/>
        <end position="488"/>
    </location>
</feature>